<feature type="DNA-binding region" description="HMG box" evidence="3">
    <location>
        <begin position="95"/>
        <end position="163"/>
    </location>
</feature>
<dbReference type="PANTHER" id="PTHR45789">
    <property type="entry name" value="FI18025P1"/>
    <property type="match status" value="1"/>
</dbReference>
<dbReference type="Gene3D" id="1.10.30.10">
    <property type="entry name" value="High mobility group box domain"/>
    <property type="match status" value="1"/>
</dbReference>
<feature type="compositionally biased region" description="Basic residues" evidence="4">
    <location>
        <begin position="165"/>
        <end position="179"/>
    </location>
</feature>
<evidence type="ECO:0000256" key="1">
    <source>
        <dbReference type="ARBA" id="ARBA00023125"/>
    </source>
</evidence>
<evidence type="ECO:0000313" key="7">
    <source>
        <dbReference type="Proteomes" id="UP000813385"/>
    </source>
</evidence>
<keyword evidence="1 3" id="KW-0238">DNA-binding</keyword>
<feature type="compositionally biased region" description="Basic and acidic residues" evidence="4">
    <location>
        <begin position="136"/>
        <end position="164"/>
    </location>
</feature>
<dbReference type="GO" id="GO:0005634">
    <property type="term" value="C:nucleus"/>
    <property type="evidence" value="ECO:0007669"/>
    <property type="project" value="UniProtKB-UniRule"/>
</dbReference>
<protein>
    <submittedName>
        <fullName evidence="6">High mobility group box domain-containing protein</fullName>
    </submittedName>
</protein>
<proteinExistence type="predicted"/>
<evidence type="ECO:0000256" key="3">
    <source>
        <dbReference type="PROSITE-ProRule" id="PRU00267"/>
    </source>
</evidence>
<dbReference type="InterPro" id="IPR009071">
    <property type="entry name" value="HMG_box_dom"/>
</dbReference>
<keyword evidence="7" id="KW-1185">Reference proteome</keyword>
<dbReference type="CDD" id="cd01389">
    <property type="entry name" value="HMG-box_ROX1-like"/>
    <property type="match status" value="1"/>
</dbReference>
<dbReference type="PROSITE" id="PS50118">
    <property type="entry name" value="HMG_BOX_2"/>
    <property type="match status" value="1"/>
</dbReference>
<dbReference type="InterPro" id="IPR051356">
    <property type="entry name" value="SOX/SOX-like_TF"/>
</dbReference>
<name>A0A8K0TBL3_9PEZI</name>
<evidence type="ECO:0000256" key="4">
    <source>
        <dbReference type="SAM" id="MobiDB-lite"/>
    </source>
</evidence>
<dbReference type="Proteomes" id="UP000813385">
    <property type="component" value="Unassembled WGS sequence"/>
</dbReference>
<comment type="caution">
    <text evidence="6">The sequence shown here is derived from an EMBL/GenBank/DDBJ whole genome shotgun (WGS) entry which is preliminary data.</text>
</comment>
<feature type="domain" description="HMG box" evidence="5">
    <location>
        <begin position="95"/>
        <end position="163"/>
    </location>
</feature>
<dbReference type="AlphaFoldDB" id="A0A8K0TBL3"/>
<dbReference type="SUPFAM" id="SSF47095">
    <property type="entry name" value="HMG-box"/>
    <property type="match status" value="1"/>
</dbReference>
<organism evidence="6 7">
    <name type="scientific">Plectosphaerella cucumerina</name>
    <dbReference type="NCBI Taxonomy" id="40658"/>
    <lineage>
        <taxon>Eukaryota</taxon>
        <taxon>Fungi</taxon>
        <taxon>Dikarya</taxon>
        <taxon>Ascomycota</taxon>
        <taxon>Pezizomycotina</taxon>
        <taxon>Sordariomycetes</taxon>
        <taxon>Hypocreomycetidae</taxon>
        <taxon>Glomerellales</taxon>
        <taxon>Plectosphaerellaceae</taxon>
        <taxon>Plectosphaerella</taxon>
    </lineage>
</organism>
<sequence>MENSRVVAAFVVTSDRSEMAVFLPASAGLAAARNAEANLSQMIGLPTSLKYNDIGKHYIIVARDVEDERSIPPKTSAPNANERVVDITDQVLGRIPRPPNSWILYRQHHSREILRTQPGTPAGTISGIVSQMWRNETPETKNEWQERANEEARKHRMRYPDYKYKATRRREAKSQARKRAAAESEPKPAVSAMALQEYLANVDRTALSMAL</sequence>
<dbReference type="GO" id="GO:0000978">
    <property type="term" value="F:RNA polymerase II cis-regulatory region sequence-specific DNA binding"/>
    <property type="evidence" value="ECO:0007669"/>
    <property type="project" value="TreeGrafter"/>
</dbReference>
<keyword evidence="2 3" id="KW-0539">Nucleus</keyword>
<dbReference type="EMBL" id="JAGPXD010000004">
    <property type="protein sequence ID" value="KAH7358587.1"/>
    <property type="molecule type" value="Genomic_DNA"/>
</dbReference>
<accession>A0A8K0TBL3</accession>
<feature type="region of interest" description="Disordered" evidence="4">
    <location>
        <begin position="136"/>
        <end position="189"/>
    </location>
</feature>
<gene>
    <name evidence="6" type="ORF">B0T11DRAFT_330361</name>
</gene>
<evidence type="ECO:0000256" key="2">
    <source>
        <dbReference type="ARBA" id="ARBA00023242"/>
    </source>
</evidence>
<evidence type="ECO:0000313" key="6">
    <source>
        <dbReference type="EMBL" id="KAH7358587.1"/>
    </source>
</evidence>
<dbReference type="OrthoDB" id="6247875at2759"/>
<dbReference type="GO" id="GO:0000981">
    <property type="term" value="F:DNA-binding transcription factor activity, RNA polymerase II-specific"/>
    <property type="evidence" value="ECO:0007669"/>
    <property type="project" value="TreeGrafter"/>
</dbReference>
<dbReference type="SMART" id="SM00398">
    <property type="entry name" value="HMG"/>
    <property type="match status" value="1"/>
</dbReference>
<reference evidence="6" key="1">
    <citation type="journal article" date="2021" name="Nat. Commun.">
        <title>Genetic determinants of endophytism in the Arabidopsis root mycobiome.</title>
        <authorList>
            <person name="Mesny F."/>
            <person name="Miyauchi S."/>
            <person name="Thiergart T."/>
            <person name="Pickel B."/>
            <person name="Atanasova L."/>
            <person name="Karlsson M."/>
            <person name="Huettel B."/>
            <person name="Barry K.W."/>
            <person name="Haridas S."/>
            <person name="Chen C."/>
            <person name="Bauer D."/>
            <person name="Andreopoulos W."/>
            <person name="Pangilinan J."/>
            <person name="LaButti K."/>
            <person name="Riley R."/>
            <person name="Lipzen A."/>
            <person name="Clum A."/>
            <person name="Drula E."/>
            <person name="Henrissat B."/>
            <person name="Kohler A."/>
            <person name="Grigoriev I.V."/>
            <person name="Martin F.M."/>
            <person name="Hacquard S."/>
        </authorList>
    </citation>
    <scope>NUCLEOTIDE SEQUENCE</scope>
    <source>
        <strain evidence="6">MPI-CAGE-AT-0016</strain>
    </source>
</reference>
<evidence type="ECO:0000259" key="5">
    <source>
        <dbReference type="PROSITE" id="PS50118"/>
    </source>
</evidence>
<dbReference type="InterPro" id="IPR036910">
    <property type="entry name" value="HMG_box_dom_sf"/>
</dbReference>
<dbReference type="PANTHER" id="PTHR45789:SF2">
    <property type="entry name" value="FI18025P1"/>
    <property type="match status" value="1"/>
</dbReference>
<dbReference type="Pfam" id="PF00505">
    <property type="entry name" value="HMG_box"/>
    <property type="match status" value="1"/>
</dbReference>